<comment type="caution">
    <text evidence="1">The sequence shown here is derived from an EMBL/GenBank/DDBJ whole genome shotgun (WGS) entry which is preliminary data.</text>
</comment>
<reference evidence="1 2" key="1">
    <citation type="journal article" date="2021" name="Elife">
        <title>Chloroplast acquisition without the gene transfer in kleptoplastic sea slugs, Plakobranchus ocellatus.</title>
        <authorList>
            <person name="Maeda T."/>
            <person name="Takahashi S."/>
            <person name="Yoshida T."/>
            <person name="Shimamura S."/>
            <person name="Takaki Y."/>
            <person name="Nagai Y."/>
            <person name="Toyoda A."/>
            <person name="Suzuki Y."/>
            <person name="Arimoto A."/>
            <person name="Ishii H."/>
            <person name="Satoh N."/>
            <person name="Nishiyama T."/>
            <person name="Hasebe M."/>
            <person name="Maruyama T."/>
            <person name="Minagawa J."/>
            <person name="Obokata J."/>
            <person name="Shigenobu S."/>
        </authorList>
    </citation>
    <scope>NUCLEOTIDE SEQUENCE [LARGE SCALE GENOMIC DNA]</scope>
</reference>
<sequence length="105" mass="11709">MCGYYTSRLVDTTTYTCGYCKSRLADPATHYLWTSQRKKSGYHNVRVDIPTIPCGNENAIDAARILKSSIYYHVPRCTGHSKCSICSENYMGDAATLIVPGSMEE</sequence>
<accession>A0AAV4GB31</accession>
<dbReference type="AlphaFoldDB" id="A0AAV4GB31"/>
<keyword evidence="2" id="KW-1185">Reference proteome</keyword>
<protein>
    <submittedName>
        <fullName evidence="1">Uncharacterized protein</fullName>
    </submittedName>
</protein>
<dbReference type="EMBL" id="BMAT01004859">
    <property type="protein sequence ID" value="GFR81876.1"/>
    <property type="molecule type" value="Genomic_DNA"/>
</dbReference>
<name>A0AAV4GB31_9GAST</name>
<dbReference type="Proteomes" id="UP000762676">
    <property type="component" value="Unassembled WGS sequence"/>
</dbReference>
<proteinExistence type="predicted"/>
<evidence type="ECO:0000313" key="1">
    <source>
        <dbReference type="EMBL" id="GFR81876.1"/>
    </source>
</evidence>
<organism evidence="1 2">
    <name type="scientific">Elysia marginata</name>
    <dbReference type="NCBI Taxonomy" id="1093978"/>
    <lineage>
        <taxon>Eukaryota</taxon>
        <taxon>Metazoa</taxon>
        <taxon>Spiralia</taxon>
        <taxon>Lophotrochozoa</taxon>
        <taxon>Mollusca</taxon>
        <taxon>Gastropoda</taxon>
        <taxon>Heterobranchia</taxon>
        <taxon>Euthyneura</taxon>
        <taxon>Panpulmonata</taxon>
        <taxon>Sacoglossa</taxon>
        <taxon>Placobranchoidea</taxon>
        <taxon>Plakobranchidae</taxon>
        <taxon>Elysia</taxon>
    </lineage>
</organism>
<gene>
    <name evidence="1" type="ORF">ElyMa_002351200</name>
</gene>
<evidence type="ECO:0000313" key="2">
    <source>
        <dbReference type="Proteomes" id="UP000762676"/>
    </source>
</evidence>